<feature type="region of interest" description="Disordered" evidence="1">
    <location>
        <begin position="1"/>
        <end position="25"/>
    </location>
</feature>
<dbReference type="Proteomes" id="UP001187221">
    <property type="component" value="Unassembled WGS sequence"/>
</dbReference>
<dbReference type="EMBL" id="BTFW01000001">
    <property type="protein sequence ID" value="GMM60722.1"/>
    <property type="molecule type" value="Genomic_DNA"/>
</dbReference>
<evidence type="ECO:0000256" key="1">
    <source>
        <dbReference type="SAM" id="MobiDB-lite"/>
    </source>
</evidence>
<proteinExistence type="predicted"/>
<evidence type="ECO:0000313" key="2">
    <source>
        <dbReference type="EMBL" id="GMM60722.1"/>
    </source>
</evidence>
<protein>
    <submittedName>
        <fullName evidence="2">Uncharacterized protein</fullName>
    </submittedName>
</protein>
<accession>A0ABQ6P649</accession>
<evidence type="ECO:0000313" key="3">
    <source>
        <dbReference type="Proteomes" id="UP001187221"/>
    </source>
</evidence>
<keyword evidence="3" id="KW-1185">Reference proteome</keyword>
<sequence>MATGARLRVAGWKRPSRRPSGPGKMTAGIVDLMNLLAGPACHPRKEMHGEGLGMELTAI</sequence>
<reference evidence="2 3" key="1">
    <citation type="submission" date="2023-06" db="EMBL/GenBank/DDBJ databases">
        <title>Draft genome sequence of Novosphingobium sp. strain IK01.</title>
        <authorList>
            <person name="Hatamoto M."/>
            <person name="Ikarashi T."/>
            <person name="Yamaguchi T."/>
        </authorList>
    </citation>
    <scope>NUCLEOTIDE SEQUENCE [LARGE SCALE GENOMIC DNA]</scope>
    <source>
        <strain evidence="2 3">IK01</strain>
    </source>
</reference>
<organism evidence="2 3">
    <name type="scientific">Novosphingobium pituita</name>
    <dbReference type="NCBI Taxonomy" id="3056842"/>
    <lineage>
        <taxon>Bacteria</taxon>
        <taxon>Pseudomonadati</taxon>
        <taxon>Pseudomonadota</taxon>
        <taxon>Alphaproteobacteria</taxon>
        <taxon>Sphingomonadales</taxon>
        <taxon>Sphingomonadaceae</taxon>
        <taxon>Novosphingobium</taxon>
    </lineage>
</organism>
<gene>
    <name evidence="2" type="ORF">NUTIK01_14990</name>
</gene>
<name>A0ABQ6P649_9SPHN</name>
<comment type="caution">
    <text evidence="2">The sequence shown here is derived from an EMBL/GenBank/DDBJ whole genome shotgun (WGS) entry which is preliminary data.</text>
</comment>